<evidence type="ECO:0000256" key="1">
    <source>
        <dbReference type="SAM" id="MobiDB-lite"/>
    </source>
</evidence>
<feature type="compositionally biased region" description="Low complexity" evidence="1">
    <location>
        <begin position="26"/>
        <end position="39"/>
    </location>
</feature>
<feature type="compositionally biased region" description="Polar residues" evidence="1">
    <location>
        <begin position="1"/>
        <end position="11"/>
    </location>
</feature>
<evidence type="ECO:0000313" key="3">
    <source>
        <dbReference type="Proteomes" id="UP001374535"/>
    </source>
</evidence>
<dbReference type="EMBL" id="CP144692">
    <property type="protein sequence ID" value="WVY97465.1"/>
    <property type="molecule type" value="Genomic_DNA"/>
</dbReference>
<feature type="compositionally biased region" description="Polar residues" evidence="1">
    <location>
        <begin position="83"/>
        <end position="94"/>
    </location>
</feature>
<proteinExistence type="predicted"/>
<keyword evidence="3" id="KW-1185">Reference proteome</keyword>
<protein>
    <submittedName>
        <fullName evidence="2">Uncharacterized protein</fullName>
    </submittedName>
</protein>
<name>A0AAQ3RMT5_VIGMU</name>
<feature type="region of interest" description="Disordered" evidence="1">
    <location>
        <begin position="64"/>
        <end position="94"/>
    </location>
</feature>
<feature type="region of interest" description="Disordered" evidence="1">
    <location>
        <begin position="1"/>
        <end position="39"/>
    </location>
</feature>
<gene>
    <name evidence="2" type="ORF">V8G54_029616</name>
</gene>
<sequence>MSSPSTKTALASSGRVDSGNRNLHISSSSWSSESSTEPPSLTTIFVTPGWISTVCALTSTIPSVSATKRKQSGSSSTTTSASERNGSSRTQLNTCGSLRSFLPAIPNSACASDMGFPPSTPNWIEMLRFRGTG</sequence>
<dbReference type="AlphaFoldDB" id="A0AAQ3RMT5"/>
<accession>A0AAQ3RMT5</accession>
<organism evidence="2 3">
    <name type="scientific">Vigna mungo</name>
    <name type="common">Black gram</name>
    <name type="synonym">Phaseolus mungo</name>
    <dbReference type="NCBI Taxonomy" id="3915"/>
    <lineage>
        <taxon>Eukaryota</taxon>
        <taxon>Viridiplantae</taxon>
        <taxon>Streptophyta</taxon>
        <taxon>Embryophyta</taxon>
        <taxon>Tracheophyta</taxon>
        <taxon>Spermatophyta</taxon>
        <taxon>Magnoliopsida</taxon>
        <taxon>eudicotyledons</taxon>
        <taxon>Gunneridae</taxon>
        <taxon>Pentapetalae</taxon>
        <taxon>rosids</taxon>
        <taxon>fabids</taxon>
        <taxon>Fabales</taxon>
        <taxon>Fabaceae</taxon>
        <taxon>Papilionoideae</taxon>
        <taxon>50 kb inversion clade</taxon>
        <taxon>NPAAA clade</taxon>
        <taxon>indigoferoid/millettioid clade</taxon>
        <taxon>Phaseoleae</taxon>
        <taxon>Vigna</taxon>
    </lineage>
</organism>
<feature type="compositionally biased region" description="Low complexity" evidence="1">
    <location>
        <begin position="72"/>
        <end position="82"/>
    </location>
</feature>
<evidence type="ECO:0000313" key="2">
    <source>
        <dbReference type="EMBL" id="WVY97465.1"/>
    </source>
</evidence>
<reference evidence="2 3" key="1">
    <citation type="journal article" date="2023" name="Life. Sci Alliance">
        <title>Evolutionary insights into 3D genome organization and epigenetic landscape of Vigna mungo.</title>
        <authorList>
            <person name="Junaid A."/>
            <person name="Singh B."/>
            <person name="Bhatia S."/>
        </authorList>
    </citation>
    <scope>NUCLEOTIDE SEQUENCE [LARGE SCALE GENOMIC DNA]</scope>
    <source>
        <strain evidence="2">Urdbean</strain>
    </source>
</reference>
<dbReference type="Proteomes" id="UP001374535">
    <property type="component" value="Chromosome 9"/>
</dbReference>